<dbReference type="Proteomes" id="UP000184782">
    <property type="component" value="Unassembled WGS sequence"/>
</dbReference>
<proteinExistence type="predicted"/>
<dbReference type="OrthoDB" id="9811902at2"/>
<sequence>MILFLSKYPQSREDLRDGAYQRVIHIDSIFKENRKVYITVSPYRYFRKTYLENNAEKRIVVRCNLIFHLGLILSLFKSSKLIYIHSIHNLLYQFLFIKIFTRKYVLDLHGLVPEEFLMEGDIKRSLIFNKIEKYIYNNLKYVIGVSHRLINHYKKKYPNASPGYIVYPILPNNLEEMSQEELDNNTKSEKVNFIYSGNLQAWQNIDFMLDNIKKINNNPNYFFQILTGEVEAMKEKFSDKNISLENVDIRGVKAEELANYYKKAHYGFVLRDDIPVNNVACPTKLVEYMNYGIIPIVLSDEIGDFKDIGFENLSVNDIVKNLSPKKSIHNRDLIKNLYLESKKTKVFIKNLGED</sequence>
<dbReference type="STRING" id="59733.SAMN05421769_3177"/>
<dbReference type="RefSeq" id="WP_074231423.1">
    <property type="nucleotide sequence ID" value="NZ_FSRQ01000003.1"/>
</dbReference>
<organism evidence="1 2">
    <name type="scientific">Chryseobacterium scophthalmum</name>
    <dbReference type="NCBI Taxonomy" id="59733"/>
    <lineage>
        <taxon>Bacteria</taxon>
        <taxon>Pseudomonadati</taxon>
        <taxon>Bacteroidota</taxon>
        <taxon>Flavobacteriia</taxon>
        <taxon>Flavobacteriales</taxon>
        <taxon>Weeksellaceae</taxon>
        <taxon>Chryseobacterium group</taxon>
        <taxon>Chryseobacterium</taxon>
    </lineage>
</organism>
<dbReference type="SUPFAM" id="SSF53756">
    <property type="entry name" value="UDP-Glycosyltransferase/glycogen phosphorylase"/>
    <property type="match status" value="1"/>
</dbReference>
<protein>
    <submittedName>
        <fullName evidence="1">Uncharacterized protein</fullName>
    </submittedName>
</protein>
<gene>
    <name evidence="1" type="ORF">SAMN05421769_3177</name>
</gene>
<dbReference type="AlphaFoldDB" id="A0A1N6I9E2"/>
<name>A0A1N6I9E2_9FLAO</name>
<dbReference type="EMBL" id="FSRQ01000003">
    <property type="protein sequence ID" value="SIO28632.1"/>
    <property type="molecule type" value="Genomic_DNA"/>
</dbReference>
<reference evidence="2" key="1">
    <citation type="submission" date="2016-12" db="EMBL/GenBank/DDBJ databases">
        <authorList>
            <person name="Varghese N."/>
            <person name="Submissions S."/>
        </authorList>
    </citation>
    <scope>NUCLEOTIDE SEQUENCE [LARGE SCALE GENOMIC DNA]</scope>
    <source>
        <strain evidence="2">DSM 16779</strain>
    </source>
</reference>
<dbReference type="Gene3D" id="3.40.50.2000">
    <property type="entry name" value="Glycogen Phosphorylase B"/>
    <property type="match status" value="2"/>
</dbReference>
<evidence type="ECO:0000313" key="2">
    <source>
        <dbReference type="Proteomes" id="UP000184782"/>
    </source>
</evidence>
<evidence type="ECO:0000313" key="1">
    <source>
        <dbReference type="EMBL" id="SIO28632.1"/>
    </source>
</evidence>
<keyword evidence="2" id="KW-1185">Reference proteome</keyword>
<accession>A0A1N6I9E2</accession>